<dbReference type="RefSeq" id="WP_354447688.1">
    <property type="nucleotide sequence ID" value="NZ_JBEPSH010000010.1"/>
</dbReference>
<dbReference type="PROSITE" id="PS00409">
    <property type="entry name" value="PROKAR_NTER_METHYL"/>
    <property type="match status" value="1"/>
</dbReference>
<evidence type="ECO:0000256" key="1">
    <source>
        <dbReference type="SAM" id="Phobius"/>
    </source>
</evidence>
<keyword evidence="1" id="KW-0472">Membrane</keyword>
<dbReference type="PANTHER" id="PTHR30093">
    <property type="entry name" value="GENERAL SECRETION PATHWAY PROTEIN G"/>
    <property type="match status" value="1"/>
</dbReference>
<proteinExistence type="predicted"/>
<keyword evidence="1" id="KW-0812">Transmembrane</keyword>
<name>A0ABV2QEQ4_9BURK</name>
<dbReference type="Gene3D" id="3.30.700.10">
    <property type="entry name" value="Glycoprotein, Type 4 Pilin"/>
    <property type="match status" value="1"/>
</dbReference>
<accession>A0ABV2QEQ4</accession>
<dbReference type="Pfam" id="PF16732">
    <property type="entry name" value="ComP_DUS"/>
    <property type="match status" value="1"/>
</dbReference>
<keyword evidence="1" id="KW-1133">Transmembrane helix</keyword>
<evidence type="ECO:0000313" key="2">
    <source>
        <dbReference type="EMBL" id="MET4579520.1"/>
    </source>
</evidence>
<dbReference type="InterPro" id="IPR012902">
    <property type="entry name" value="N_methyl_site"/>
</dbReference>
<keyword evidence="3" id="KW-1185">Reference proteome</keyword>
<evidence type="ECO:0000313" key="3">
    <source>
        <dbReference type="Proteomes" id="UP001549320"/>
    </source>
</evidence>
<gene>
    <name evidence="2" type="ORF">ABIE13_004657</name>
</gene>
<protein>
    <submittedName>
        <fullName evidence="2">Type IV pilus assembly protein PilE</fullName>
    </submittedName>
</protein>
<dbReference type="InterPro" id="IPR031982">
    <property type="entry name" value="PilE-like"/>
</dbReference>
<comment type="caution">
    <text evidence="2">The sequence shown here is derived from an EMBL/GenBank/DDBJ whole genome shotgun (WGS) entry which is preliminary data.</text>
</comment>
<dbReference type="InterPro" id="IPR045584">
    <property type="entry name" value="Pilin-like"/>
</dbReference>
<feature type="transmembrane region" description="Helical" evidence="1">
    <location>
        <begin position="12"/>
        <end position="34"/>
    </location>
</feature>
<dbReference type="Pfam" id="PF07963">
    <property type="entry name" value="N_methyl"/>
    <property type="match status" value="1"/>
</dbReference>
<dbReference type="EMBL" id="JBEPSH010000010">
    <property type="protein sequence ID" value="MET4579520.1"/>
    <property type="molecule type" value="Genomic_DNA"/>
</dbReference>
<sequence>MKNTPLKQHGFTLIEVMIVVAVIGVLAAIAYPSYIDQIAKGKRTECRAGAMQAMQQQERYFSQMNRYIEVASDATNPAVKVFSGDNLNASACTISSDLCEDDAAGNARTAAQCIEVRATIRGTDPKKISYLYLTSEGQRGCKVGSARTTTEKACW</sequence>
<organism evidence="2 3">
    <name type="scientific">Ottowia thiooxydans</name>
    <dbReference type="NCBI Taxonomy" id="219182"/>
    <lineage>
        <taxon>Bacteria</taxon>
        <taxon>Pseudomonadati</taxon>
        <taxon>Pseudomonadota</taxon>
        <taxon>Betaproteobacteria</taxon>
        <taxon>Burkholderiales</taxon>
        <taxon>Comamonadaceae</taxon>
        <taxon>Ottowia</taxon>
    </lineage>
</organism>
<dbReference type="SUPFAM" id="SSF54523">
    <property type="entry name" value="Pili subunits"/>
    <property type="match status" value="1"/>
</dbReference>
<dbReference type="NCBIfam" id="TIGR02532">
    <property type="entry name" value="IV_pilin_GFxxxE"/>
    <property type="match status" value="1"/>
</dbReference>
<dbReference type="Proteomes" id="UP001549320">
    <property type="component" value="Unassembled WGS sequence"/>
</dbReference>
<dbReference type="PANTHER" id="PTHR30093:SF47">
    <property type="entry name" value="TYPE IV PILUS NON-CORE MINOR PILIN PILE"/>
    <property type="match status" value="1"/>
</dbReference>
<reference evidence="2 3" key="1">
    <citation type="submission" date="2024-06" db="EMBL/GenBank/DDBJ databases">
        <title>Sorghum-associated microbial communities from plants grown in Nebraska, USA.</title>
        <authorList>
            <person name="Schachtman D."/>
        </authorList>
    </citation>
    <scope>NUCLEOTIDE SEQUENCE [LARGE SCALE GENOMIC DNA]</scope>
    <source>
        <strain evidence="2 3">2709</strain>
    </source>
</reference>